<proteinExistence type="predicted"/>
<keyword evidence="1" id="KW-0812">Transmembrane</keyword>
<dbReference type="Proteomes" id="UP001470230">
    <property type="component" value="Unassembled WGS sequence"/>
</dbReference>
<keyword evidence="1" id="KW-0472">Membrane</keyword>
<protein>
    <recommendedName>
        <fullName evidence="2">SUN domain-containing protein</fullName>
    </recommendedName>
</protein>
<accession>A0ABR2KRD4</accession>
<sequence length="253" mass="29643">MFAELVALYHIFKFNLIINAILHGGLTFAIIKGFIIALIQWSLAHQSVAALLACSIFLATNGKGNNSKDLNGIFNYFQNKTSNHIEKEINFYSSSTYNINCRPRNVALFGQQDKFFLSLNFPNSWILFDFRDHKILPTNYTIRTISYFDEIHGSRHLKSWIVEGSSDNENWEIIDEQLNCEYLRKNDAFTFNIDENKSKEFNFIRLTQTDKNWEDDDYLAIESFEIFGVLDFLNLYQKAKSYFNKISSFFKFK</sequence>
<evidence type="ECO:0000313" key="3">
    <source>
        <dbReference type="EMBL" id="KAK8892952.1"/>
    </source>
</evidence>
<evidence type="ECO:0000256" key="1">
    <source>
        <dbReference type="SAM" id="Phobius"/>
    </source>
</evidence>
<dbReference type="Gene3D" id="2.60.120.260">
    <property type="entry name" value="Galactose-binding domain-like"/>
    <property type="match status" value="1"/>
</dbReference>
<dbReference type="EMBL" id="JAPFFF010000004">
    <property type="protein sequence ID" value="KAK8892952.1"/>
    <property type="molecule type" value="Genomic_DNA"/>
</dbReference>
<evidence type="ECO:0000313" key="4">
    <source>
        <dbReference type="Proteomes" id="UP001470230"/>
    </source>
</evidence>
<gene>
    <name evidence="3" type="ORF">M9Y10_030206</name>
</gene>
<dbReference type="InterPro" id="IPR012919">
    <property type="entry name" value="SUN_dom"/>
</dbReference>
<feature type="transmembrane region" description="Helical" evidence="1">
    <location>
        <begin position="12"/>
        <end position="37"/>
    </location>
</feature>
<feature type="domain" description="SUN" evidence="2">
    <location>
        <begin position="125"/>
        <end position="228"/>
    </location>
</feature>
<comment type="caution">
    <text evidence="3">The sequence shown here is derived from an EMBL/GenBank/DDBJ whole genome shotgun (WGS) entry which is preliminary data.</text>
</comment>
<reference evidence="3 4" key="1">
    <citation type="submission" date="2024-04" db="EMBL/GenBank/DDBJ databases">
        <title>Tritrichomonas musculus Genome.</title>
        <authorList>
            <person name="Alves-Ferreira E."/>
            <person name="Grigg M."/>
            <person name="Lorenzi H."/>
            <person name="Galac M."/>
        </authorList>
    </citation>
    <scope>NUCLEOTIDE SEQUENCE [LARGE SCALE GENOMIC DNA]</scope>
    <source>
        <strain evidence="3 4">EAF2021</strain>
    </source>
</reference>
<evidence type="ECO:0000259" key="2">
    <source>
        <dbReference type="Pfam" id="PF07738"/>
    </source>
</evidence>
<dbReference type="Pfam" id="PF07738">
    <property type="entry name" value="Sad1_UNC"/>
    <property type="match status" value="1"/>
</dbReference>
<organism evidence="3 4">
    <name type="scientific">Tritrichomonas musculus</name>
    <dbReference type="NCBI Taxonomy" id="1915356"/>
    <lineage>
        <taxon>Eukaryota</taxon>
        <taxon>Metamonada</taxon>
        <taxon>Parabasalia</taxon>
        <taxon>Tritrichomonadida</taxon>
        <taxon>Tritrichomonadidae</taxon>
        <taxon>Tritrichomonas</taxon>
    </lineage>
</organism>
<name>A0ABR2KRD4_9EUKA</name>
<dbReference type="SUPFAM" id="SSF49785">
    <property type="entry name" value="Galactose-binding domain-like"/>
    <property type="match status" value="1"/>
</dbReference>
<keyword evidence="1" id="KW-1133">Transmembrane helix</keyword>
<keyword evidence="4" id="KW-1185">Reference proteome</keyword>
<dbReference type="InterPro" id="IPR008979">
    <property type="entry name" value="Galactose-bd-like_sf"/>
</dbReference>